<dbReference type="InterPro" id="IPR056576">
    <property type="entry name" value="MGAT4_A/B/C_C"/>
</dbReference>
<dbReference type="Proteomes" id="UP001239994">
    <property type="component" value="Unassembled WGS sequence"/>
</dbReference>
<feature type="non-terminal residue" evidence="6">
    <location>
        <position position="1"/>
    </location>
</feature>
<dbReference type="GO" id="GO:0006487">
    <property type="term" value="P:protein N-linked glycosylation"/>
    <property type="evidence" value="ECO:0007669"/>
    <property type="project" value="TreeGrafter"/>
</dbReference>
<evidence type="ECO:0000259" key="4">
    <source>
        <dbReference type="Pfam" id="PF04666"/>
    </source>
</evidence>
<evidence type="ECO:0000313" key="7">
    <source>
        <dbReference type="Proteomes" id="UP001239994"/>
    </source>
</evidence>
<evidence type="ECO:0000256" key="1">
    <source>
        <dbReference type="ARBA" id="ARBA00004922"/>
    </source>
</evidence>
<dbReference type="PANTHER" id="PTHR12062:SF11">
    <property type="entry name" value="ALPHA-1,3-MANNOSYL-GLYCOPROTEIN 4-BETA-N-ACETYLGLUCOSAMINYLTRANSFERASE-LIKE PROTEIN MGAT4E"/>
    <property type="match status" value="1"/>
</dbReference>
<sequence>KMNFMSSVLYATLKYLVIKVATLIRHHPQHLSTKSPPRRMVFSFKGRLEEPVSSLGWLPFSSGNMYSGEMRRWSWNFNAGRLSSGSLSMASARLLAGVPQQDKSEYLEMLMVWFFFKYLTVGLSSVRRKKENYLLSTLYSIFSQSSEKELADMVVVVLLADFDLQFVQETLRSIMEKFSSRLSQGQLLVIHVDEEHYPPLTGLKRNFNDAPDRVTFRSKQNMDYAHLVHFCANLSRYYLMLEDDVSCSKGFLSAIRGHIHSLGSSPWTSLEFSKLGYIGKLYHSSDLLQLGHFLYIFYQEMPCDFLMSHFRTLLMQDKPIRFRPSLFQHMGTYSSFQSVYNKLKDEDFDVDPGHNPAADVYTDIGVYNHHLPQQAYENGPENQFFWGKSPIKEGNFFLVAFHEPVVVSRILIQTGKDGNDMLVSADVELGETVTKGATGTKCTGSHTVGSLREGQFEQQDMQRTLKSPVLCLNIRVTATQSNWVIIKGIQVWTVKENKNEQVVVAFHR</sequence>
<dbReference type="Pfam" id="PF23524">
    <property type="entry name" value="MGAT4A_C"/>
    <property type="match status" value="1"/>
</dbReference>
<feature type="domain" description="MGAT4 conserved region" evidence="4">
    <location>
        <begin position="118"/>
        <end position="348"/>
    </location>
</feature>
<dbReference type="PANTHER" id="PTHR12062">
    <property type="entry name" value="N-ACETYLGLUCOSAMINYLTRANSFERASE VI"/>
    <property type="match status" value="1"/>
</dbReference>
<feature type="domain" description="MGAT4 A/B/C C-terminal" evidence="5">
    <location>
        <begin position="358"/>
        <end position="487"/>
    </location>
</feature>
<reference evidence="6" key="1">
    <citation type="submission" date="2023-03" db="EMBL/GenBank/DDBJ databases">
        <title>Electrophorus voltai genome.</title>
        <authorList>
            <person name="Bian C."/>
        </authorList>
    </citation>
    <scope>NUCLEOTIDE SEQUENCE</scope>
    <source>
        <strain evidence="6">CB-2022</strain>
        <tissue evidence="6">Muscle</tissue>
    </source>
</reference>
<accession>A0AAD8ZMA5</accession>
<comment type="caution">
    <text evidence="6">The sequence shown here is derived from an EMBL/GenBank/DDBJ whole genome shotgun (WGS) entry which is preliminary data.</text>
</comment>
<keyword evidence="3" id="KW-0808">Transferase</keyword>
<dbReference type="GO" id="GO:0008375">
    <property type="term" value="F:acetylglucosaminyltransferase activity"/>
    <property type="evidence" value="ECO:0007669"/>
    <property type="project" value="TreeGrafter"/>
</dbReference>
<dbReference type="AlphaFoldDB" id="A0AAD8ZMA5"/>
<evidence type="ECO:0008006" key="8">
    <source>
        <dbReference type="Google" id="ProtNLM"/>
    </source>
</evidence>
<organism evidence="6 7">
    <name type="scientific">Electrophorus voltai</name>
    <dbReference type="NCBI Taxonomy" id="2609070"/>
    <lineage>
        <taxon>Eukaryota</taxon>
        <taxon>Metazoa</taxon>
        <taxon>Chordata</taxon>
        <taxon>Craniata</taxon>
        <taxon>Vertebrata</taxon>
        <taxon>Euteleostomi</taxon>
        <taxon>Actinopterygii</taxon>
        <taxon>Neopterygii</taxon>
        <taxon>Teleostei</taxon>
        <taxon>Ostariophysi</taxon>
        <taxon>Gymnotiformes</taxon>
        <taxon>Gymnotoidei</taxon>
        <taxon>Gymnotidae</taxon>
        <taxon>Electrophorus</taxon>
    </lineage>
</organism>
<evidence type="ECO:0000256" key="2">
    <source>
        <dbReference type="ARBA" id="ARBA00022676"/>
    </source>
</evidence>
<dbReference type="InterPro" id="IPR057279">
    <property type="entry name" value="MGAT4"/>
</dbReference>
<dbReference type="InterPro" id="IPR006759">
    <property type="entry name" value="Glyco_transf_54"/>
</dbReference>
<evidence type="ECO:0000256" key="3">
    <source>
        <dbReference type="ARBA" id="ARBA00022679"/>
    </source>
</evidence>
<proteinExistence type="predicted"/>
<keyword evidence="2" id="KW-0328">Glycosyltransferase</keyword>
<dbReference type="EMBL" id="JAROKS010000008">
    <property type="protein sequence ID" value="KAK1801989.1"/>
    <property type="molecule type" value="Genomic_DNA"/>
</dbReference>
<evidence type="ECO:0000259" key="5">
    <source>
        <dbReference type="Pfam" id="PF23524"/>
    </source>
</evidence>
<protein>
    <recommendedName>
        <fullName evidence="8">Alpha-1,3-mannosyl-glycoprotein 4-beta-N-acetylglucosaminyltransferase C</fullName>
    </recommendedName>
</protein>
<name>A0AAD8ZMA5_9TELE</name>
<evidence type="ECO:0000313" key="6">
    <source>
        <dbReference type="EMBL" id="KAK1801989.1"/>
    </source>
</evidence>
<gene>
    <name evidence="6" type="ORF">P4O66_022228</name>
</gene>
<keyword evidence="7" id="KW-1185">Reference proteome</keyword>
<dbReference type="Pfam" id="PF04666">
    <property type="entry name" value="MGAT4_cons"/>
    <property type="match status" value="1"/>
</dbReference>
<comment type="pathway">
    <text evidence="1">Protein modification; protein glycosylation.</text>
</comment>